<keyword evidence="2" id="KW-0813">Transport</keyword>
<dbReference type="InterPro" id="IPR005318">
    <property type="entry name" value="OM_porin_bac"/>
</dbReference>
<dbReference type="EMBL" id="AP023423">
    <property type="protein sequence ID" value="BCK87097.1"/>
    <property type="molecule type" value="Genomic_DNA"/>
</dbReference>
<dbReference type="AlphaFoldDB" id="A0AAN2BYU2"/>
<dbReference type="PANTHER" id="PTHR34596:SF2">
    <property type="entry name" value="CHITOPORIN"/>
    <property type="match status" value="1"/>
</dbReference>
<evidence type="ECO:0008006" key="7">
    <source>
        <dbReference type="Google" id="ProtNLM"/>
    </source>
</evidence>
<dbReference type="KEGG" id="seme:MIZ01_0867"/>
<evidence type="ECO:0000313" key="6">
    <source>
        <dbReference type="Proteomes" id="UP001320326"/>
    </source>
</evidence>
<name>A0AAN2BYU2_9PROT</name>
<comment type="similarity">
    <text evidence="1">Belongs to the outer membrane porin (Opr) (TC 1.B.25) family.</text>
</comment>
<keyword evidence="6" id="KW-1185">Reference proteome</keyword>
<dbReference type="InterPro" id="IPR023614">
    <property type="entry name" value="Porin_dom_sf"/>
</dbReference>
<feature type="chain" id="PRO_5043032377" description="Outer membrane porin, OprD family" evidence="4">
    <location>
        <begin position="25"/>
        <end position="420"/>
    </location>
</feature>
<dbReference type="RefSeq" id="WP_237248232.1">
    <property type="nucleotide sequence ID" value="NZ_AP023423.1"/>
</dbReference>
<gene>
    <name evidence="5" type="ORF">MIZ01_0867</name>
</gene>
<evidence type="ECO:0000256" key="4">
    <source>
        <dbReference type="SAM" id="SignalP"/>
    </source>
</evidence>
<evidence type="ECO:0000256" key="2">
    <source>
        <dbReference type="ARBA" id="ARBA00022448"/>
    </source>
</evidence>
<feature type="signal peptide" evidence="4">
    <location>
        <begin position="1"/>
        <end position="24"/>
    </location>
</feature>
<dbReference type="Pfam" id="PF03573">
    <property type="entry name" value="OprD"/>
    <property type="match status" value="1"/>
</dbReference>
<proteinExistence type="inferred from homology"/>
<evidence type="ECO:0000256" key="1">
    <source>
        <dbReference type="ARBA" id="ARBA00009075"/>
    </source>
</evidence>
<evidence type="ECO:0000313" key="5">
    <source>
        <dbReference type="EMBL" id="BCK87097.1"/>
    </source>
</evidence>
<protein>
    <recommendedName>
        <fullName evidence="7">Outer membrane porin, OprD family</fullName>
    </recommendedName>
</protein>
<dbReference type="GO" id="GO:0015288">
    <property type="term" value="F:porin activity"/>
    <property type="evidence" value="ECO:0007669"/>
    <property type="project" value="TreeGrafter"/>
</dbReference>
<evidence type="ECO:0000256" key="3">
    <source>
        <dbReference type="ARBA" id="ARBA00022729"/>
    </source>
</evidence>
<dbReference type="Proteomes" id="UP001320326">
    <property type="component" value="Chromosome"/>
</dbReference>
<reference evidence="5 6" key="1">
    <citation type="journal article" date="2022" name="Int. J. Syst. Evol. Microbiol.">
        <title>&lt;i&gt;Sideroxyarcus emersonii&lt;/i&gt; gen. nov. sp. nov., a neutrophilic, microaerobic iron- and thiosulfate-oxidizing bacterium isolated from iron-rich wetland sediment.</title>
        <authorList>
            <person name="Kato S."/>
            <person name="Itoh T."/>
            <person name="Iino T."/>
            <person name="Ohkuma M."/>
        </authorList>
    </citation>
    <scope>NUCLEOTIDE SEQUENCE [LARGE SCALE GENOMIC DNA]</scope>
    <source>
        <strain evidence="5 6">MIZ01</strain>
    </source>
</reference>
<dbReference type="GO" id="GO:0016020">
    <property type="term" value="C:membrane"/>
    <property type="evidence" value="ECO:0007669"/>
    <property type="project" value="InterPro"/>
</dbReference>
<sequence length="420" mass="46012">MLNLNHGCKLALGSAVLAASAAYADTPADQPLPDFKFSGNIRAYSFSRDYTNSTLTDLHSTSLGGRLKVETASPDGLGAALGVYFAQDIGLNNHDQNNKYINPLLMGTDYGIYTLGEAYVQYRKPEFLARIGNQNIDNPWINPSDGFMIPNLYQAGVVSYSPIPGLQLEGDRVFRYENRTAYSFSNSNIFALPYDNPHYTGGNIGAAAFGMTYKNDGISARTWLYRFYDFAQMAWLQGGYKMNLDGVSPFVDLQFMRETGDGANLLGAVDSKAYGAKTGIALPDKLGSVYFAFNKVPVNPTAGISNGNLLSPYTQVYNTDPLYTTVMNYGLVSSRGAGHAWKIGSNLKLLNEKLDAEITYSRYDTAPYVANVNALMLDLAYHLDGSFAGLTIRDRLGIEHGLASWGSSYVDNRVMLQYAF</sequence>
<organism evidence="5 6">
    <name type="scientific">Sideroxyarcus emersonii</name>
    <dbReference type="NCBI Taxonomy" id="2764705"/>
    <lineage>
        <taxon>Bacteria</taxon>
        <taxon>Pseudomonadati</taxon>
        <taxon>Pseudomonadota</taxon>
        <taxon>Betaproteobacteria</taxon>
        <taxon>Nitrosomonadales</taxon>
        <taxon>Gallionellaceae</taxon>
        <taxon>Sideroxyarcus</taxon>
    </lineage>
</organism>
<accession>A0AAN2BYU2</accession>
<dbReference type="PANTHER" id="PTHR34596">
    <property type="entry name" value="CHITOPORIN"/>
    <property type="match status" value="1"/>
</dbReference>
<keyword evidence="3 4" id="KW-0732">Signal</keyword>
<dbReference type="Gene3D" id="2.40.160.10">
    <property type="entry name" value="Porin"/>
    <property type="match status" value="1"/>
</dbReference>